<dbReference type="AlphaFoldDB" id="A0AAD7BHB5"/>
<dbReference type="Gene3D" id="3.80.10.10">
    <property type="entry name" value="Ribonuclease Inhibitor"/>
    <property type="match status" value="1"/>
</dbReference>
<dbReference type="InterPro" id="IPR032675">
    <property type="entry name" value="LRR_dom_sf"/>
</dbReference>
<dbReference type="EMBL" id="JARKIF010000016">
    <property type="protein sequence ID" value="KAJ7620943.1"/>
    <property type="molecule type" value="Genomic_DNA"/>
</dbReference>
<proteinExistence type="predicted"/>
<dbReference type="SUPFAM" id="SSF81383">
    <property type="entry name" value="F-box domain"/>
    <property type="match status" value="1"/>
</dbReference>
<organism evidence="3 4">
    <name type="scientific">Roridomyces roridus</name>
    <dbReference type="NCBI Taxonomy" id="1738132"/>
    <lineage>
        <taxon>Eukaryota</taxon>
        <taxon>Fungi</taxon>
        <taxon>Dikarya</taxon>
        <taxon>Basidiomycota</taxon>
        <taxon>Agaricomycotina</taxon>
        <taxon>Agaricomycetes</taxon>
        <taxon>Agaricomycetidae</taxon>
        <taxon>Agaricales</taxon>
        <taxon>Marasmiineae</taxon>
        <taxon>Mycenaceae</taxon>
        <taxon>Roridomyces</taxon>
    </lineage>
</organism>
<dbReference type="InterPro" id="IPR036047">
    <property type="entry name" value="F-box-like_dom_sf"/>
</dbReference>
<evidence type="ECO:0000259" key="2">
    <source>
        <dbReference type="Pfam" id="PF12937"/>
    </source>
</evidence>
<feature type="coiled-coil region" evidence="1">
    <location>
        <begin position="4"/>
        <end position="38"/>
    </location>
</feature>
<evidence type="ECO:0000256" key="1">
    <source>
        <dbReference type="SAM" id="Coils"/>
    </source>
</evidence>
<reference evidence="3" key="1">
    <citation type="submission" date="2023-03" db="EMBL/GenBank/DDBJ databases">
        <title>Massive genome expansion in bonnet fungi (Mycena s.s.) driven by repeated elements and novel gene families across ecological guilds.</title>
        <authorList>
            <consortium name="Lawrence Berkeley National Laboratory"/>
            <person name="Harder C.B."/>
            <person name="Miyauchi S."/>
            <person name="Viragh M."/>
            <person name="Kuo A."/>
            <person name="Thoen E."/>
            <person name="Andreopoulos B."/>
            <person name="Lu D."/>
            <person name="Skrede I."/>
            <person name="Drula E."/>
            <person name="Henrissat B."/>
            <person name="Morin E."/>
            <person name="Kohler A."/>
            <person name="Barry K."/>
            <person name="LaButti K."/>
            <person name="Morin E."/>
            <person name="Salamov A."/>
            <person name="Lipzen A."/>
            <person name="Mereny Z."/>
            <person name="Hegedus B."/>
            <person name="Baldrian P."/>
            <person name="Stursova M."/>
            <person name="Weitz H."/>
            <person name="Taylor A."/>
            <person name="Grigoriev I.V."/>
            <person name="Nagy L.G."/>
            <person name="Martin F."/>
            <person name="Kauserud H."/>
        </authorList>
    </citation>
    <scope>NUCLEOTIDE SEQUENCE</scope>
    <source>
        <strain evidence="3">9284</strain>
    </source>
</reference>
<keyword evidence="1" id="KW-0175">Coiled coil</keyword>
<comment type="caution">
    <text evidence="3">The sequence shown here is derived from an EMBL/GenBank/DDBJ whole genome shotgun (WGS) entry which is preliminary data.</text>
</comment>
<gene>
    <name evidence="3" type="ORF">FB45DRAFT_1061996</name>
</gene>
<accession>A0AAD7BHB5</accession>
<evidence type="ECO:0000313" key="3">
    <source>
        <dbReference type="EMBL" id="KAJ7620943.1"/>
    </source>
</evidence>
<protein>
    <recommendedName>
        <fullName evidence="2">F-box domain-containing protein</fullName>
    </recommendedName>
</protein>
<evidence type="ECO:0000313" key="4">
    <source>
        <dbReference type="Proteomes" id="UP001221142"/>
    </source>
</evidence>
<name>A0AAD7BHB5_9AGAR</name>
<keyword evidence="4" id="KW-1185">Reference proteome</keyword>
<dbReference type="SUPFAM" id="SSF52047">
    <property type="entry name" value="RNI-like"/>
    <property type="match status" value="1"/>
</dbReference>
<feature type="domain" description="F-box" evidence="2">
    <location>
        <begin position="47"/>
        <end position="96"/>
    </location>
</feature>
<dbReference type="Pfam" id="PF12937">
    <property type="entry name" value="F-box-like"/>
    <property type="match status" value="1"/>
</dbReference>
<sequence length="408" mass="46114">MASMPELYERLESLEREIERQEEVLRDLEKQRSDVQSQLNSHRDPMARLPPEISSDILLKSLPMPPTWRPLVRLLLVCRAWSALALATPFLWSTITDEGMPRSNFAGVVQRWLGRAPGLPISVLLRDTSWAGLALQKFQALEAYAPQIQNLYLPTLHDTSLEGIARFGALRSLTIQYADPLSPNLLLDLLRGLPSLVKLETYNIKYSPMQATARQLTHPNLEHLHFGRLEVAQFSETSILPLLTLPALHSLLISRDLISDTDLHRFLVRSSPPLRYLRVQFSGEDFRSETIVACLQLVPTLTDFHILPPYSSGGSDTSPSPFDLWAIAPHLLPALENLLIQDDFSSATETCRLAVEFLGNRPPSFQSLRLMVSSNAEYWLEEDVVAALRRFRDEGVRVHLGTGKRNFL</sequence>
<dbReference type="Proteomes" id="UP001221142">
    <property type="component" value="Unassembled WGS sequence"/>
</dbReference>
<dbReference type="InterPro" id="IPR001810">
    <property type="entry name" value="F-box_dom"/>
</dbReference>